<comment type="caution">
    <text evidence="2">The sequence shown here is derived from an EMBL/GenBank/DDBJ whole genome shotgun (WGS) entry which is preliminary data.</text>
</comment>
<feature type="compositionally biased region" description="Low complexity" evidence="1">
    <location>
        <begin position="11"/>
        <end position="30"/>
    </location>
</feature>
<feature type="region of interest" description="Disordered" evidence="1">
    <location>
        <begin position="1"/>
        <end position="43"/>
    </location>
</feature>
<dbReference type="EMBL" id="BMNA01000017">
    <property type="protein sequence ID" value="GGM17276.1"/>
    <property type="molecule type" value="Genomic_DNA"/>
</dbReference>
<dbReference type="Proteomes" id="UP000655208">
    <property type="component" value="Unassembled WGS sequence"/>
</dbReference>
<dbReference type="AlphaFoldDB" id="A0A917TE43"/>
<organism evidence="2 3">
    <name type="scientific">Nakamurella endophytica</name>
    <dbReference type="NCBI Taxonomy" id="1748367"/>
    <lineage>
        <taxon>Bacteria</taxon>
        <taxon>Bacillati</taxon>
        <taxon>Actinomycetota</taxon>
        <taxon>Actinomycetes</taxon>
        <taxon>Nakamurellales</taxon>
        <taxon>Nakamurellaceae</taxon>
        <taxon>Nakamurella</taxon>
    </lineage>
</organism>
<gene>
    <name evidence="2" type="ORF">GCM10011594_41640</name>
</gene>
<name>A0A917TE43_9ACTN</name>
<sequence length="352" mass="37248">MRPTFSAGVQSTGSSGEPPSSTAAVVSAASDGANPTDATSAHAAPTVDKRLLGVHWLLLSVRTASSKAPTATARFPQAAVEFTATYLAYDLYCSGALHTYTATAGQFTPGPALDTIAHGCGPEESGPGPDAITALAQSATPVQYTVTARTLTMTTATATLVFGNNGRAVLYEYWPQLYPNSDLAAWVSEPATPLFPVSYRRPQQWQLYPFHKTFPDLRIAGYLSTDPLHNPCTPGHIRSTQDHCGPPIHQLAGDGVLITLGGPIDVHDGSAADSVDTANTTVAGWPAHLTDRRATGDCTAIGGNREIVVHTTSDPTVSHPLIQISACIKGPYPDQVDHTFRQLVKTITYHRH</sequence>
<reference evidence="2" key="2">
    <citation type="submission" date="2020-09" db="EMBL/GenBank/DDBJ databases">
        <authorList>
            <person name="Sun Q."/>
            <person name="Zhou Y."/>
        </authorList>
    </citation>
    <scope>NUCLEOTIDE SEQUENCE</scope>
    <source>
        <strain evidence="2">CGMCC 4.7308</strain>
    </source>
</reference>
<evidence type="ECO:0000313" key="3">
    <source>
        <dbReference type="Proteomes" id="UP000655208"/>
    </source>
</evidence>
<proteinExistence type="predicted"/>
<evidence type="ECO:0000256" key="1">
    <source>
        <dbReference type="SAM" id="MobiDB-lite"/>
    </source>
</evidence>
<evidence type="ECO:0000313" key="2">
    <source>
        <dbReference type="EMBL" id="GGM17276.1"/>
    </source>
</evidence>
<accession>A0A917TE43</accession>
<reference evidence="2" key="1">
    <citation type="journal article" date="2014" name="Int. J. Syst. Evol. Microbiol.">
        <title>Complete genome sequence of Corynebacterium casei LMG S-19264T (=DSM 44701T), isolated from a smear-ripened cheese.</title>
        <authorList>
            <consortium name="US DOE Joint Genome Institute (JGI-PGF)"/>
            <person name="Walter F."/>
            <person name="Albersmeier A."/>
            <person name="Kalinowski J."/>
            <person name="Ruckert C."/>
        </authorList>
    </citation>
    <scope>NUCLEOTIDE SEQUENCE</scope>
    <source>
        <strain evidence="2">CGMCC 4.7308</strain>
    </source>
</reference>
<keyword evidence="3" id="KW-1185">Reference proteome</keyword>
<protein>
    <submittedName>
        <fullName evidence="2">Uncharacterized protein</fullName>
    </submittedName>
</protein>